<feature type="compositionally biased region" description="Basic and acidic residues" evidence="1">
    <location>
        <begin position="466"/>
        <end position="484"/>
    </location>
</feature>
<organism evidence="2 3">
    <name type="scientific">Puccinia coronata f. sp. avenae</name>
    <dbReference type="NCBI Taxonomy" id="200324"/>
    <lineage>
        <taxon>Eukaryota</taxon>
        <taxon>Fungi</taxon>
        <taxon>Dikarya</taxon>
        <taxon>Basidiomycota</taxon>
        <taxon>Pucciniomycotina</taxon>
        <taxon>Pucciniomycetes</taxon>
        <taxon>Pucciniales</taxon>
        <taxon>Pucciniaceae</taxon>
        <taxon>Puccinia</taxon>
    </lineage>
</organism>
<proteinExistence type="predicted"/>
<dbReference type="AlphaFoldDB" id="A0A2N5SCZ5"/>
<accession>A0A2N5SCZ5</accession>
<name>A0A2N5SCZ5_9BASI</name>
<protein>
    <submittedName>
        <fullName evidence="2">Uncharacterized protein</fullName>
    </submittedName>
</protein>
<reference evidence="2 3" key="1">
    <citation type="submission" date="2017-11" db="EMBL/GenBank/DDBJ databases">
        <title>De novo assembly and phasing of dikaryotic genomes from two isolates of Puccinia coronata f. sp. avenae, the causal agent of oat crown rust.</title>
        <authorList>
            <person name="Miller M.E."/>
            <person name="Zhang Y."/>
            <person name="Omidvar V."/>
            <person name="Sperschneider J."/>
            <person name="Schwessinger B."/>
            <person name="Raley C."/>
            <person name="Palmer J.M."/>
            <person name="Garnica D."/>
            <person name="Upadhyaya N."/>
            <person name="Rathjen J."/>
            <person name="Taylor J.M."/>
            <person name="Park R.F."/>
            <person name="Dodds P.N."/>
            <person name="Hirsch C.D."/>
            <person name="Kianian S.F."/>
            <person name="Figueroa M."/>
        </authorList>
    </citation>
    <scope>NUCLEOTIDE SEQUENCE [LARGE SCALE GENOMIC DNA]</scope>
    <source>
        <strain evidence="2">12SD80</strain>
    </source>
</reference>
<feature type="region of interest" description="Disordered" evidence="1">
    <location>
        <begin position="609"/>
        <end position="642"/>
    </location>
</feature>
<dbReference type="Proteomes" id="UP000235392">
    <property type="component" value="Unassembled WGS sequence"/>
</dbReference>
<feature type="region of interest" description="Disordered" evidence="1">
    <location>
        <begin position="26"/>
        <end position="68"/>
    </location>
</feature>
<feature type="region of interest" description="Disordered" evidence="1">
    <location>
        <begin position="416"/>
        <end position="554"/>
    </location>
</feature>
<feature type="compositionally biased region" description="Polar residues" evidence="1">
    <location>
        <begin position="37"/>
        <end position="52"/>
    </location>
</feature>
<feature type="compositionally biased region" description="Basic and acidic residues" evidence="1">
    <location>
        <begin position="508"/>
        <end position="519"/>
    </location>
</feature>
<dbReference type="Gene3D" id="2.40.70.10">
    <property type="entry name" value="Acid Proteases"/>
    <property type="match status" value="1"/>
</dbReference>
<evidence type="ECO:0000313" key="3">
    <source>
        <dbReference type="Proteomes" id="UP000235392"/>
    </source>
</evidence>
<dbReference type="SUPFAM" id="SSF50630">
    <property type="entry name" value="Acid proteases"/>
    <property type="match status" value="1"/>
</dbReference>
<dbReference type="Pfam" id="PF13650">
    <property type="entry name" value="Asp_protease_2"/>
    <property type="match status" value="1"/>
</dbReference>
<sequence>MSPSNNNRRNSFHGMPKINMADLEIPSFKNYRDNKSPDSSASSIHPFSNREFNQPNPPNTPEPEQKSFHQDYQNFYQQPSPPNPTTHFLDRVIQLPAYNPTPFGRRVIKIKPTKKDLFFDGTNMDILDFIAELENATVQDGAQAEDIATQISSFIRDQNLLKEIRDMTGKINNDWELLKYQMVQRWGKMMPLMKYTRESLDNLIYKARTEGGIKTLKVFQDFSTKLDTIVNYLVRCRHMASVEEIRHSVLNCLTPELRLSVKKELIRDNQMNLAIDGSYLLPPYQVIIKYIHKELKTLSILQMEEEAFSKEVSQSASPEKAIEEITKTLASWNVQKKPSTFYQSSHVPYTPVQNTRPPESFFCHYCHLKGHSTGRCNLAKHDEIEGLIKREGGQIKLPDGSVVPFERSRPFKTAVDQYHAKSSQPGIIKIPPGSELKKEEKVPEAQTSFGKLEELEFEDSTDYESDAAKRTRKGEEKEESEKSGGRNSPYKRVRKENDQVMDVDDEAERIMEIARKNYPDPEPTNTAPEDPSKKVQFKDSEEVIKNPKEKAPKKTMLERPLAKEFPDTEEKVVNRMLMDGRVELTYGEGFAISHGAIEVFKKRTNPRRIPINSTEMDMGKSVNTAGANSDSEDEEEENSKTHPAHYACPLGYININISGKQLKALLDNGSMVNVLSRGLACGMGLIVTEKRMNLKGIGGHKNEIIGIAENVPVKVGSITKPVHFWISSGDVQPILGKPFLVSASATIKFQKEGAESLSIKDKDRTYLVPILIPKNQKWETTFPVNSSSTSSHFLASGTFRK</sequence>
<evidence type="ECO:0000256" key="1">
    <source>
        <dbReference type="SAM" id="MobiDB-lite"/>
    </source>
</evidence>
<dbReference type="EMBL" id="PGCI01000936">
    <property type="protein sequence ID" value="PLW11108.1"/>
    <property type="molecule type" value="Genomic_DNA"/>
</dbReference>
<dbReference type="InterPro" id="IPR021109">
    <property type="entry name" value="Peptidase_aspartic_dom_sf"/>
</dbReference>
<gene>
    <name evidence="2" type="ORF">PCASD_25059</name>
</gene>
<dbReference type="CDD" id="cd00303">
    <property type="entry name" value="retropepsin_like"/>
    <property type="match status" value="1"/>
</dbReference>
<comment type="caution">
    <text evidence="2">The sequence shown here is derived from an EMBL/GenBank/DDBJ whole genome shotgun (WGS) entry which is preliminary data.</text>
</comment>
<feature type="compositionally biased region" description="Acidic residues" evidence="1">
    <location>
        <begin position="455"/>
        <end position="465"/>
    </location>
</feature>
<feature type="compositionally biased region" description="Basic and acidic residues" evidence="1">
    <location>
        <begin position="530"/>
        <end position="554"/>
    </location>
</feature>
<feature type="compositionally biased region" description="Polar residues" evidence="1">
    <location>
        <begin position="611"/>
        <end position="627"/>
    </location>
</feature>
<evidence type="ECO:0000313" key="2">
    <source>
        <dbReference type="EMBL" id="PLW11108.1"/>
    </source>
</evidence>